<evidence type="ECO:0000313" key="1">
    <source>
        <dbReference type="EMBL" id="JAD92405.1"/>
    </source>
</evidence>
<accession>A0A0A9E3C0</accession>
<dbReference type="AlphaFoldDB" id="A0A0A9E3C0"/>
<name>A0A0A9E3C0_ARUDO</name>
<reference evidence="1" key="2">
    <citation type="journal article" date="2015" name="Data Brief">
        <title>Shoot transcriptome of the giant reed, Arundo donax.</title>
        <authorList>
            <person name="Barrero R.A."/>
            <person name="Guerrero F.D."/>
            <person name="Moolhuijzen P."/>
            <person name="Goolsby J.A."/>
            <person name="Tidwell J."/>
            <person name="Bellgard S.E."/>
            <person name="Bellgard M.I."/>
        </authorList>
    </citation>
    <scope>NUCLEOTIDE SEQUENCE</scope>
    <source>
        <tissue evidence="1">Shoot tissue taken approximately 20 cm above the soil surface</tissue>
    </source>
</reference>
<reference evidence="1" key="1">
    <citation type="submission" date="2014-09" db="EMBL/GenBank/DDBJ databases">
        <authorList>
            <person name="Magalhaes I.L.F."/>
            <person name="Oliveira U."/>
            <person name="Santos F.R."/>
            <person name="Vidigal T.H.D.A."/>
            <person name="Brescovit A.D."/>
            <person name="Santos A.J."/>
        </authorList>
    </citation>
    <scope>NUCLEOTIDE SEQUENCE</scope>
    <source>
        <tissue evidence="1">Shoot tissue taken approximately 20 cm above the soil surface</tissue>
    </source>
</reference>
<dbReference type="EMBL" id="GBRH01205490">
    <property type="protein sequence ID" value="JAD92405.1"/>
    <property type="molecule type" value="Transcribed_RNA"/>
</dbReference>
<proteinExistence type="predicted"/>
<sequence>MNKFGNPSANVLQEMERSSMSSFCATTCCASSRISSQ</sequence>
<organism evidence="1">
    <name type="scientific">Arundo donax</name>
    <name type="common">Giant reed</name>
    <name type="synonym">Donax arundinaceus</name>
    <dbReference type="NCBI Taxonomy" id="35708"/>
    <lineage>
        <taxon>Eukaryota</taxon>
        <taxon>Viridiplantae</taxon>
        <taxon>Streptophyta</taxon>
        <taxon>Embryophyta</taxon>
        <taxon>Tracheophyta</taxon>
        <taxon>Spermatophyta</taxon>
        <taxon>Magnoliopsida</taxon>
        <taxon>Liliopsida</taxon>
        <taxon>Poales</taxon>
        <taxon>Poaceae</taxon>
        <taxon>PACMAD clade</taxon>
        <taxon>Arundinoideae</taxon>
        <taxon>Arundineae</taxon>
        <taxon>Arundo</taxon>
    </lineage>
</organism>
<protein>
    <submittedName>
        <fullName evidence="1">KPRS3</fullName>
    </submittedName>
</protein>